<dbReference type="AlphaFoldDB" id="A0A9P4T8N3"/>
<protein>
    <submittedName>
        <fullName evidence="1">Uncharacterized protein</fullName>
    </submittedName>
</protein>
<gene>
    <name evidence="1" type="ORF">E8E13_006016</name>
</gene>
<accession>A0A9P4T8N3</accession>
<keyword evidence="2" id="KW-1185">Reference proteome</keyword>
<organism evidence="1 2">
    <name type="scientific">Curvularia kusanoi</name>
    <name type="common">Cochliobolus kusanoi</name>
    <dbReference type="NCBI Taxonomy" id="90978"/>
    <lineage>
        <taxon>Eukaryota</taxon>
        <taxon>Fungi</taxon>
        <taxon>Dikarya</taxon>
        <taxon>Ascomycota</taxon>
        <taxon>Pezizomycotina</taxon>
        <taxon>Dothideomycetes</taxon>
        <taxon>Pleosporomycetidae</taxon>
        <taxon>Pleosporales</taxon>
        <taxon>Pleosporineae</taxon>
        <taxon>Pleosporaceae</taxon>
        <taxon>Curvularia</taxon>
    </lineage>
</organism>
<dbReference type="Proteomes" id="UP000801428">
    <property type="component" value="Unassembled WGS sequence"/>
</dbReference>
<evidence type="ECO:0000313" key="1">
    <source>
        <dbReference type="EMBL" id="KAF2998574.1"/>
    </source>
</evidence>
<evidence type="ECO:0000313" key="2">
    <source>
        <dbReference type="Proteomes" id="UP000801428"/>
    </source>
</evidence>
<comment type="caution">
    <text evidence="1">The sequence shown here is derived from an EMBL/GenBank/DDBJ whole genome shotgun (WGS) entry which is preliminary data.</text>
</comment>
<reference evidence="1" key="1">
    <citation type="submission" date="2019-04" db="EMBL/GenBank/DDBJ databases">
        <title>Sequencing of skin fungus with MAO and IRED activity.</title>
        <authorList>
            <person name="Marsaioli A.J."/>
            <person name="Bonatto J.M.C."/>
            <person name="Reis Junior O."/>
        </authorList>
    </citation>
    <scope>NUCLEOTIDE SEQUENCE</scope>
    <source>
        <strain evidence="1">30M1</strain>
    </source>
</reference>
<name>A0A9P4T8N3_CURKU</name>
<dbReference type="EMBL" id="SWKU01000019">
    <property type="protein sequence ID" value="KAF2998574.1"/>
    <property type="molecule type" value="Genomic_DNA"/>
</dbReference>
<proteinExistence type="predicted"/>
<sequence>MRGPPQDIIEQLSQHQKTYFSSARTITKVSPIEGNLADQILVGLPFQTDFTSRLEPSHQLRAFTTIFYMVSCLQLLTSQLQSDSVTRKSYQDLKRPILAALHRSLASRTAPAWEDPFQALQHDIDEGMRVWFALSDVKRGSDVLNKEDYRSFWEQTCLEGRESQTLRRFSSSWFFDTAATFEYQTAYESRVGALWKTES</sequence>